<reference evidence="1 2" key="1">
    <citation type="submission" date="2020-08" db="EMBL/GenBank/DDBJ databases">
        <title>Genome public.</title>
        <authorList>
            <person name="Liu C."/>
            <person name="Sun Q."/>
        </authorList>
    </citation>
    <scope>NUCLEOTIDE SEQUENCE [LARGE SCALE GENOMIC DNA]</scope>
    <source>
        <strain evidence="1 2">NSJ-7</strain>
    </source>
</reference>
<dbReference type="EMBL" id="JACOOS010000007">
    <property type="protein sequence ID" value="MBC5677489.1"/>
    <property type="molecule type" value="Genomic_DNA"/>
</dbReference>
<accession>A0ABR7FQJ3</accession>
<protein>
    <submittedName>
        <fullName evidence="1">Uncharacterized protein</fullName>
    </submittedName>
</protein>
<evidence type="ECO:0000313" key="1">
    <source>
        <dbReference type="EMBL" id="MBC5677489.1"/>
    </source>
</evidence>
<gene>
    <name evidence="1" type="ORF">H8S22_07640</name>
</gene>
<proteinExistence type="predicted"/>
<dbReference type="RefSeq" id="WP_186992423.1">
    <property type="nucleotide sequence ID" value="NZ_JACOOS010000007.1"/>
</dbReference>
<comment type="caution">
    <text evidence="1">The sequence shown here is derived from an EMBL/GenBank/DDBJ whole genome shotgun (WGS) entry which is preliminary data.</text>
</comment>
<name>A0ABR7FQJ3_9FIRM</name>
<organism evidence="1 2">
    <name type="scientific">Anaerostipes hominis</name>
    <name type="common">ex Liu et al. 2021</name>
    <dbReference type="NCBI Taxonomy" id="2763018"/>
    <lineage>
        <taxon>Bacteria</taxon>
        <taxon>Bacillati</taxon>
        <taxon>Bacillota</taxon>
        <taxon>Clostridia</taxon>
        <taxon>Lachnospirales</taxon>
        <taxon>Lachnospiraceae</taxon>
        <taxon>Anaerostipes</taxon>
    </lineage>
</organism>
<dbReference type="Proteomes" id="UP000635828">
    <property type="component" value="Unassembled WGS sequence"/>
</dbReference>
<sequence length="61" mass="7384">MKKQWGKIGSYMRRRQITPKNNMILGEDRVYGCLDEELYFNTLAMNCMETVNELNKIFRYK</sequence>
<keyword evidence="2" id="KW-1185">Reference proteome</keyword>
<evidence type="ECO:0000313" key="2">
    <source>
        <dbReference type="Proteomes" id="UP000635828"/>
    </source>
</evidence>